<feature type="compositionally biased region" description="Low complexity" evidence="2">
    <location>
        <begin position="68"/>
        <end position="96"/>
    </location>
</feature>
<feature type="compositionally biased region" description="Low complexity" evidence="2">
    <location>
        <begin position="1"/>
        <end position="23"/>
    </location>
</feature>
<feature type="compositionally biased region" description="Low complexity" evidence="2">
    <location>
        <begin position="304"/>
        <end position="317"/>
    </location>
</feature>
<feature type="region of interest" description="Disordered" evidence="2">
    <location>
        <begin position="650"/>
        <end position="715"/>
    </location>
</feature>
<organism evidence="3 4">
    <name type="scientific">Ephemerocybe angulata</name>
    <dbReference type="NCBI Taxonomy" id="980116"/>
    <lineage>
        <taxon>Eukaryota</taxon>
        <taxon>Fungi</taxon>
        <taxon>Dikarya</taxon>
        <taxon>Basidiomycota</taxon>
        <taxon>Agaricomycotina</taxon>
        <taxon>Agaricomycetes</taxon>
        <taxon>Agaricomycetidae</taxon>
        <taxon>Agaricales</taxon>
        <taxon>Agaricineae</taxon>
        <taxon>Psathyrellaceae</taxon>
        <taxon>Ephemerocybe</taxon>
    </lineage>
</organism>
<sequence>MSSTSKSNAPSSFKHSSSASTSSVLGLNAPGTTPAKSKRHSMPLSPLSPTGPRPLHLLDLAGSLAQGSSSPTSLLLSPTRPSSSRAPSPMEPSRSSTPKSAKRQSTISYFSPDHVSVREQDVVMKRASAPLQTTSLAAATGAGSGAGTRASVEVLVPPNSAKVVQVEEEKKDRPLTSAEKHAELLHFIAQKEAKCLELRSQLSMHEEELLQLKRKWERIINRGLERENSSLPSPLSPSYATNPKDIPAALMSLTTNPSLTLEGIREGVQGMSRLLAAGLSITAPPDTPNNTTNPQARPPKLGVPSSARYAPSSSSTSPIPPSPLSISSTATPLAESPVSASAALPSANARRSFARHAQRESDSSMATGSSASVRLSTSSAATSVDDELQYAQPRDGGHKANASLHCSPQELIMSDTGASVCVSPNPAFLEQKARRRRRAQEKEAEAERERMEREAWGSNGDGDALEPEWDAWGESEGQTSSSPSPLSSANVNGTKKGAGDAQSSAPASSIPTFAGLASPQMSSWMGTMGKKLGGELQKGTSAAGKRASLMLSDMGQSFVSALTSPPSETPGAMAGLNGGLTASPSGSSSTSSPFQNGSDPMFGLVSAIPAGRKKRSVKATATSNGAAQEAGVPGASHTLSLSFSLERNASASASKGAGAKSLLDDDEDEDGFGPMVASPSVAAGMAGSAKGGMAIMTPDNVKTTATEEEEDEWNW</sequence>
<feature type="compositionally biased region" description="Low complexity" evidence="2">
    <location>
        <begin position="363"/>
        <end position="383"/>
    </location>
</feature>
<protein>
    <submittedName>
        <fullName evidence="3">Uncharacterized protein</fullName>
    </submittedName>
</protein>
<evidence type="ECO:0000256" key="2">
    <source>
        <dbReference type="SAM" id="MobiDB-lite"/>
    </source>
</evidence>
<dbReference type="Proteomes" id="UP000521943">
    <property type="component" value="Unassembled WGS sequence"/>
</dbReference>
<feature type="compositionally biased region" description="Low complexity" evidence="2">
    <location>
        <begin position="583"/>
        <end position="593"/>
    </location>
</feature>
<feature type="compositionally biased region" description="Basic and acidic residues" evidence="2">
    <location>
        <begin position="440"/>
        <end position="455"/>
    </location>
</feature>
<accession>A0A8H6M699</accession>
<gene>
    <name evidence="3" type="ORF">DFP72DRAFT_401837</name>
</gene>
<feature type="compositionally biased region" description="Low complexity" evidence="2">
    <location>
        <begin position="650"/>
        <end position="661"/>
    </location>
</feature>
<comment type="caution">
    <text evidence="3">The sequence shown here is derived from an EMBL/GenBank/DDBJ whole genome shotgun (WGS) entry which is preliminary data.</text>
</comment>
<dbReference type="EMBL" id="JACGCI010000038">
    <property type="protein sequence ID" value="KAF6753696.1"/>
    <property type="molecule type" value="Genomic_DNA"/>
</dbReference>
<keyword evidence="4" id="KW-1185">Reference proteome</keyword>
<feature type="compositionally biased region" description="Low complexity" evidence="2">
    <location>
        <begin position="324"/>
        <end position="351"/>
    </location>
</feature>
<evidence type="ECO:0000256" key="1">
    <source>
        <dbReference type="SAM" id="Coils"/>
    </source>
</evidence>
<name>A0A8H6M699_9AGAR</name>
<reference evidence="3 4" key="1">
    <citation type="submission" date="2020-07" db="EMBL/GenBank/DDBJ databases">
        <title>Comparative genomics of pyrophilous fungi reveals a link between fire events and developmental genes.</title>
        <authorList>
            <consortium name="DOE Joint Genome Institute"/>
            <person name="Steindorff A.S."/>
            <person name="Carver A."/>
            <person name="Calhoun S."/>
            <person name="Stillman K."/>
            <person name="Liu H."/>
            <person name="Lipzen A."/>
            <person name="Pangilinan J."/>
            <person name="Labutti K."/>
            <person name="Bruns T.D."/>
            <person name="Grigoriev I.V."/>
        </authorList>
    </citation>
    <scope>NUCLEOTIDE SEQUENCE [LARGE SCALE GENOMIC DNA]</scope>
    <source>
        <strain evidence="3 4">CBS 144469</strain>
    </source>
</reference>
<keyword evidence="1" id="KW-0175">Coiled coil</keyword>
<feature type="compositionally biased region" description="Polar residues" evidence="2">
    <location>
        <begin position="501"/>
        <end position="511"/>
    </location>
</feature>
<feature type="region of interest" description="Disordered" evidence="2">
    <location>
        <begin position="432"/>
        <end position="544"/>
    </location>
</feature>
<dbReference type="AlphaFoldDB" id="A0A8H6M699"/>
<feature type="region of interest" description="Disordered" evidence="2">
    <location>
        <begin position="1"/>
        <end position="112"/>
    </location>
</feature>
<dbReference type="OrthoDB" id="3204900at2759"/>
<feature type="coiled-coil region" evidence="1">
    <location>
        <begin position="188"/>
        <end position="215"/>
    </location>
</feature>
<feature type="compositionally biased region" description="Acidic residues" evidence="2">
    <location>
        <begin position="706"/>
        <end position="715"/>
    </location>
</feature>
<feature type="compositionally biased region" description="Acidic residues" evidence="2">
    <location>
        <begin position="463"/>
        <end position="473"/>
    </location>
</feature>
<evidence type="ECO:0000313" key="3">
    <source>
        <dbReference type="EMBL" id="KAF6753696.1"/>
    </source>
</evidence>
<proteinExistence type="predicted"/>
<feature type="compositionally biased region" description="Polar residues" evidence="2">
    <location>
        <begin position="97"/>
        <end position="109"/>
    </location>
</feature>
<feature type="compositionally biased region" description="Low complexity" evidence="2">
    <location>
        <begin position="282"/>
        <end position="294"/>
    </location>
</feature>
<feature type="region of interest" description="Disordered" evidence="2">
    <location>
        <begin position="560"/>
        <end position="635"/>
    </location>
</feature>
<feature type="compositionally biased region" description="Low complexity" evidence="2">
    <location>
        <begin position="682"/>
        <end position="696"/>
    </location>
</feature>
<feature type="region of interest" description="Disordered" evidence="2">
    <location>
        <begin position="280"/>
        <end position="384"/>
    </location>
</feature>
<evidence type="ECO:0000313" key="4">
    <source>
        <dbReference type="Proteomes" id="UP000521943"/>
    </source>
</evidence>